<evidence type="ECO:0000313" key="1">
    <source>
        <dbReference type="EMBL" id="EIJ44001.1"/>
    </source>
</evidence>
<reference evidence="1 2" key="1">
    <citation type="submission" date="2011-11" db="EMBL/GenBank/DDBJ databases">
        <title>Improved High-Quality Draft sequence of Beggiatoa alba B18lD.</title>
        <authorList>
            <consortium name="US DOE Joint Genome Institute"/>
            <person name="Lucas S."/>
            <person name="Han J."/>
            <person name="Lapidus A."/>
            <person name="Cheng J.-F."/>
            <person name="Goodwin L."/>
            <person name="Pitluck S."/>
            <person name="Peters L."/>
            <person name="Mikhailova N."/>
            <person name="Held B."/>
            <person name="Detter J.C."/>
            <person name="Han C."/>
            <person name="Tapia R."/>
            <person name="Land M."/>
            <person name="Hauser L."/>
            <person name="Kyrpides N."/>
            <person name="Ivanova N."/>
            <person name="Pagani I."/>
            <person name="Samuel K."/>
            <person name="Teske A."/>
            <person name="Mueller J."/>
            <person name="Woyke T."/>
        </authorList>
    </citation>
    <scope>NUCLEOTIDE SEQUENCE [LARGE SCALE GENOMIC DNA]</scope>
    <source>
        <strain evidence="1 2">B18LD</strain>
    </source>
</reference>
<sequence length="119" mass="13146">MMTLSNTATELCRHLQTTPEALKEQGLLKQVGIGFLIATHKGRETLKQLDPTHTSVFDLTCTSDPTTKHTRTSDPDTTLTEPEKVLLMDLILTDNSIQDLLDMGLLVEDSEGRLIPNEG</sequence>
<dbReference type="AlphaFoldDB" id="I3CK58"/>
<proteinExistence type="predicted"/>
<evidence type="ECO:0000313" key="2">
    <source>
        <dbReference type="Proteomes" id="UP000005744"/>
    </source>
</evidence>
<dbReference type="EMBL" id="JH600070">
    <property type="protein sequence ID" value="EIJ44001.1"/>
    <property type="molecule type" value="Genomic_DNA"/>
</dbReference>
<accession>I3CK58</accession>
<dbReference type="STRING" id="395493.BegalDRAFT_3177"/>
<organism evidence="1 2">
    <name type="scientific">Beggiatoa alba B18LD</name>
    <dbReference type="NCBI Taxonomy" id="395493"/>
    <lineage>
        <taxon>Bacteria</taxon>
        <taxon>Pseudomonadati</taxon>
        <taxon>Pseudomonadota</taxon>
        <taxon>Gammaproteobacteria</taxon>
        <taxon>Thiotrichales</taxon>
        <taxon>Thiotrichaceae</taxon>
        <taxon>Beggiatoa</taxon>
    </lineage>
</organism>
<dbReference type="HOGENOM" id="CLU_2056765_0_0_6"/>
<keyword evidence="2" id="KW-1185">Reference proteome</keyword>
<dbReference type="Proteomes" id="UP000005744">
    <property type="component" value="Unassembled WGS sequence"/>
</dbReference>
<gene>
    <name evidence="1" type="ORF">BegalDRAFT_3177</name>
</gene>
<protein>
    <submittedName>
        <fullName evidence="1">Uncharacterized protein</fullName>
    </submittedName>
</protein>
<name>I3CK58_9GAMM</name>
<dbReference type="RefSeq" id="WP_002691679.1">
    <property type="nucleotide sequence ID" value="NZ_JH600070.1"/>
</dbReference>